<evidence type="ECO:0000259" key="2">
    <source>
        <dbReference type="SMART" id="SM00382"/>
    </source>
</evidence>
<feature type="compositionally biased region" description="Polar residues" evidence="1">
    <location>
        <begin position="367"/>
        <end position="380"/>
    </location>
</feature>
<organism evidence="3 4">
    <name type="scientific">Xylaria grammica</name>
    <dbReference type="NCBI Taxonomy" id="363999"/>
    <lineage>
        <taxon>Eukaryota</taxon>
        <taxon>Fungi</taxon>
        <taxon>Dikarya</taxon>
        <taxon>Ascomycota</taxon>
        <taxon>Pezizomycotina</taxon>
        <taxon>Sordariomycetes</taxon>
        <taxon>Xylariomycetidae</taxon>
        <taxon>Xylariales</taxon>
        <taxon>Xylariaceae</taxon>
        <taxon>Xylaria</taxon>
    </lineage>
</organism>
<dbReference type="CDD" id="cd00009">
    <property type="entry name" value="AAA"/>
    <property type="match status" value="1"/>
</dbReference>
<dbReference type="GO" id="GO:0016887">
    <property type="term" value="F:ATP hydrolysis activity"/>
    <property type="evidence" value="ECO:0007669"/>
    <property type="project" value="InterPro"/>
</dbReference>
<accession>A0A439CUB1</accession>
<dbReference type="InterPro" id="IPR027417">
    <property type="entry name" value="P-loop_NTPase"/>
</dbReference>
<feature type="region of interest" description="Disordered" evidence="1">
    <location>
        <begin position="1"/>
        <end position="97"/>
    </location>
</feature>
<feature type="domain" description="AAA+ ATPase" evidence="2">
    <location>
        <begin position="604"/>
        <end position="798"/>
    </location>
</feature>
<dbReference type="SUPFAM" id="SSF52540">
    <property type="entry name" value="P-loop containing nucleoside triphosphate hydrolases"/>
    <property type="match status" value="1"/>
</dbReference>
<feature type="region of interest" description="Disordered" evidence="1">
    <location>
        <begin position="364"/>
        <end position="384"/>
    </location>
</feature>
<feature type="compositionally biased region" description="Basic and acidic residues" evidence="1">
    <location>
        <begin position="46"/>
        <end position="65"/>
    </location>
</feature>
<sequence length="1209" mass="133034">MADPGDGAEVQLKKLHPFFSAPSTLSRTADAVTPPTPDPSCSSASDESRNDPLEHENYRHCEPGERKRKRRKTDPSSGTSETLPRAPHTKRRTRVSVGPSIVKHFGQDNVKGEHADIEQTRDDGRMRESLDNLAFPISTQTPRCVTPNTDCGASKDAEERGVPEPACAQKSHKLLKLNLATGTIGPPPPAKPLTSSKKRGRKPKTLIITISYGLDAASREQVGQRINQVLWGTSRISPLVSTNPTSNALPSSQGNLNDEASGTTPRKCIPQKTMLPQKPAHPFFQAKPKGASSAHDDDQKVAKTDKASSKRQVLFMSTPYSPRQARPTPSNLPPPSLGSKGSVKIPGAQYPAWPWRDVVHVRDSPSLHHTGNASLESSLGNARGRKAKGQEIHIGQHESILYEAASKLGIRELASEVKSTNDKDFHATASTVRIPIKHFKSGRKLQAQVFKELRTLTNNGSLSKAHPAIIDAYKSISTTLSAFDASTCESVAWAQKYAPTSAQCVLQNGREAELLRDWLQSLKVQAVDTGVSDNAPKPKNCSVPKKRRRQHKKLEGFVVSSDEEAHEMDAISDSEPEWLIHGAKKTVVRSGDGADRGGKPGSRLANAVLLSGPHGCGKTATVYAIARELDFEVFEINAGARRSGKDILERVGDMTRNHLVHHQQKDEPQGGDTNDDEIAKGLKSGKQGTMTSFFKPKPSQPTKEAPKVDQTPETPAPASQEKKLNRDQKQSLILLEEVDILYEEDKQFWATVVTMIAQSKRPFILTCNNESIIPLQNLKLHAILRFFSPPTDLAVDMLLLIAANEGHALERHAIEALYESRGHDLRGAITELNYWCQIGVGDLRGGFDWFYPRWPKGSDVDEEGQTIRVVSQGTYHTGMGWLNRDLATSELSLSSSVPDLHREAWDHWGLDVSDHHEFEDSSSWVKKATEQTFSRTARLALLQSIEAFADSTSDSDLCGPFLSPLSNDIPLDATVPNLHTKTLDDFTMGNKVLEATPLNHYNSISLGVSTSLRILARSKLVGSQPPPRNGSPINSCDEKRIIGDISHHLRTSAQSEGPITRKDYSIAFDPIAASEKILAFNYLEPSIFDREMTPLCLDVAPYVRSIISYDQRLLNERRTRSSLLSEGGNSDKKRLRTTRAALSALDGGSRATTRRERYFAADINPYLVMRTGGKCWEELVRQIGESEEHTPCAAQENPDMYTNATLDQS</sequence>
<proteinExistence type="predicted"/>
<dbReference type="Pfam" id="PF00004">
    <property type="entry name" value="AAA"/>
    <property type="match status" value="1"/>
</dbReference>
<gene>
    <name evidence="3" type="ORF">EKO27_g9376</name>
</gene>
<evidence type="ECO:0000256" key="1">
    <source>
        <dbReference type="SAM" id="MobiDB-lite"/>
    </source>
</evidence>
<dbReference type="InterPro" id="IPR003593">
    <property type="entry name" value="AAA+_ATPase"/>
</dbReference>
<feature type="region of interest" description="Disordered" evidence="1">
    <location>
        <begin position="661"/>
        <end position="726"/>
    </location>
</feature>
<dbReference type="STRING" id="363999.A0A439CUB1"/>
<dbReference type="GO" id="GO:0003677">
    <property type="term" value="F:DNA binding"/>
    <property type="evidence" value="ECO:0007669"/>
    <property type="project" value="TreeGrafter"/>
</dbReference>
<feature type="region of interest" description="Disordered" evidence="1">
    <location>
        <begin position="180"/>
        <end position="201"/>
    </location>
</feature>
<feature type="region of interest" description="Disordered" evidence="1">
    <location>
        <begin position="1187"/>
        <end position="1209"/>
    </location>
</feature>
<dbReference type="AlphaFoldDB" id="A0A439CUB1"/>
<name>A0A439CUB1_9PEZI</name>
<dbReference type="PANTHER" id="PTHR23389">
    <property type="entry name" value="CHROMOSOME TRANSMISSION FIDELITY FACTOR 18"/>
    <property type="match status" value="1"/>
</dbReference>
<feature type="compositionally biased region" description="Basic and acidic residues" evidence="1">
    <location>
        <begin position="294"/>
        <end position="308"/>
    </location>
</feature>
<comment type="caution">
    <text evidence="3">The sequence shown here is derived from an EMBL/GenBank/DDBJ whole genome shotgun (WGS) entry which is preliminary data.</text>
</comment>
<evidence type="ECO:0000313" key="4">
    <source>
        <dbReference type="Proteomes" id="UP000286045"/>
    </source>
</evidence>
<dbReference type="SMART" id="SM00382">
    <property type="entry name" value="AAA"/>
    <property type="match status" value="1"/>
</dbReference>
<feature type="compositionally biased region" description="Polar residues" evidence="1">
    <location>
        <begin position="237"/>
        <end position="264"/>
    </location>
</feature>
<dbReference type="InterPro" id="IPR003959">
    <property type="entry name" value="ATPase_AAA_core"/>
</dbReference>
<feature type="region of interest" description="Disordered" evidence="1">
    <location>
        <begin position="237"/>
        <end position="343"/>
    </location>
</feature>
<dbReference type="Proteomes" id="UP000286045">
    <property type="component" value="Unassembled WGS sequence"/>
</dbReference>
<evidence type="ECO:0000313" key="3">
    <source>
        <dbReference type="EMBL" id="RWA05726.1"/>
    </source>
</evidence>
<keyword evidence="4" id="KW-1185">Reference proteome</keyword>
<protein>
    <recommendedName>
        <fullName evidence="2">AAA+ ATPase domain-containing protein</fullName>
    </recommendedName>
</protein>
<dbReference type="EMBL" id="RYZI01000407">
    <property type="protein sequence ID" value="RWA05726.1"/>
    <property type="molecule type" value="Genomic_DNA"/>
</dbReference>
<dbReference type="GO" id="GO:0005634">
    <property type="term" value="C:nucleus"/>
    <property type="evidence" value="ECO:0007669"/>
    <property type="project" value="TreeGrafter"/>
</dbReference>
<dbReference type="GO" id="GO:0005524">
    <property type="term" value="F:ATP binding"/>
    <property type="evidence" value="ECO:0007669"/>
    <property type="project" value="InterPro"/>
</dbReference>
<dbReference type="Gene3D" id="3.40.50.300">
    <property type="entry name" value="P-loop containing nucleotide triphosphate hydrolases"/>
    <property type="match status" value="1"/>
</dbReference>
<reference evidence="3 4" key="1">
    <citation type="submission" date="2018-12" db="EMBL/GenBank/DDBJ databases">
        <title>Draft genome sequence of Xylaria grammica IHI A82.</title>
        <authorList>
            <person name="Buettner E."/>
            <person name="Kellner H."/>
        </authorList>
    </citation>
    <scope>NUCLEOTIDE SEQUENCE [LARGE SCALE GENOMIC DNA]</scope>
    <source>
        <strain evidence="3 4">IHI A82</strain>
    </source>
</reference>
<dbReference type="PANTHER" id="PTHR23389:SF21">
    <property type="entry name" value="ATPASE FAMILY AAA DOMAIN-CONTAINING PROTEIN 5"/>
    <property type="match status" value="1"/>
</dbReference>
<feature type="compositionally biased region" description="Polar residues" evidence="1">
    <location>
        <begin position="1200"/>
        <end position="1209"/>
    </location>
</feature>